<sequence length="594" mass="64823">MSGPGPRDSQSDPQNVSQLCPNSAAPAERRKVRAEHGHGLPSFSLLQSQRRMGCPIVADRRVDRCFMLFRLLCILPACVRGLDVTPVVDAFSAHPGTVFEEIDLTNPSPEDVEVELKFSRSRPSERRLASTPALQGHQDSQNCASPSRLLARFHQVEGEKHGVFRRRLQEDLRSSFASWWHLPNLDMEILDFCGTPAEELSRVREKFGSMLEFVEMDQQVYPSSKPNDAEWHKLWGLGHVGSVDAWSRLSHLGLDSQETVVAVIDTGIQMNHPDLKDSLWRNPGEIPDNGIDDDGNGFIDDVHGYDFAGEKGNPEDDNGHGTHCAGIIAATANNSVGITGVASRFGKVRLMPLRFIDASGSGGSVSGAIRALEYALSFGVPVSSSSWGGPDTSDALKVAIQRATEVGHLFVAAAGNSGRSISDGTYYPCVYRQAGVLCVAATDRSDNLASFSNYATEYVEIAAPGIDIYSTWTGSRYEWQFGTSMSTPYVSGAAALVVSEFGYSGSHIRQLLLESAVSHEKLKGKVDGGRLDVMNLIRMAESAYNLVRGRWGPDGDLARDCPREEFHQCETPTGVRWPFSRHPPSASECQLAGR</sequence>
<evidence type="ECO:0000256" key="10">
    <source>
        <dbReference type="SAM" id="MobiDB-lite"/>
    </source>
</evidence>
<dbReference type="InterPro" id="IPR034204">
    <property type="entry name" value="PfSUB1-like_cat_dom"/>
</dbReference>
<name>A0A9P1DU48_9DINO</name>
<dbReference type="Pfam" id="PF00082">
    <property type="entry name" value="Peptidase_S8"/>
    <property type="match status" value="1"/>
</dbReference>
<proteinExistence type="inferred from homology"/>
<evidence type="ECO:0000256" key="5">
    <source>
        <dbReference type="ARBA" id="ARBA00023145"/>
    </source>
</evidence>
<evidence type="ECO:0000256" key="9">
    <source>
        <dbReference type="RuleBase" id="RU003355"/>
    </source>
</evidence>
<comment type="caution">
    <text evidence="12">The sequence shown here is derived from an EMBL/GenBank/DDBJ whole genome shotgun (WGS) entry which is preliminary data.</text>
</comment>
<keyword evidence="4 8" id="KW-0720">Serine protease</keyword>
<gene>
    <name evidence="12" type="ORF">C1SCF055_LOCUS41106</name>
</gene>
<dbReference type="PROSITE" id="PS00136">
    <property type="entry name" value="SUBTILASE_ASP"/>
    <property type="match status" value="1"/>
</dbReference>
<evidence type="ECO:0000313" key="13">
    <source>
        <dbReference type="EMBL" id="CAL4803667.1"/>
    </source>
</evidence>
<dbReference type="AlphaFoldDB" id="A0A9P1DU48"/>
<evidence type="ECO:0000313" key="12">
    <source>
        <dbReference type="EMBL" id="CAI4016355.1"/>
    </source>
</evidence>
<evidence type="ECO:0000256" key="7">
    <source>
        <dbReference type="ARBA" id="ARBA00023619"/>
    </source>
</evidence>
<evidence type="ECO:0000256" key="2">
    <source>
        <dbReference type="ARBA" id="ARBA00022670"/>
    </source>
</evidence>
<evidence type="ECO:0000313" key="14">
    <source>
        <dbReference type="Proteomes" id="UP001152797"/>
    </source>
</evidence>
<dbReference type="InterPro" id="IPR022398">
    <property type="entry name" value="Peptidase_S8_His-AS"/>
</dbReference>
<accession>A0A9P1DU48</accession>
<dbReference type="InterPro" id="IPR036852">
    <property type="entry name" value="Peptidase_S8/S53_dom_sf"/>
</dbReference>
<keyword evidence="14" id="KW-1185">Reference proteome</keyword>
<feature type="region of interest" description="Disordered" evidence="10">
    <location>
        <begin position="1"/>
        <end position="36"/>
    </location>
</feature>
<organism evidence="12">
    <name type="scientific">Cladocopium goreaui</name>
    <dbReference type="NCBI Taxonomy" id="2562237"/>
    <lineage>
        <taxon>Eukaryota</taxon>
        <taxon>Sar</taxon>
        <taxon>Alveolata</taxon>
        <taxon>Dinophyceae</taxon>
        <taxon>Suessiales</taxon>
        <taxon>Symbiodiniaceae</taxon>
        <taxon>Cladocopium</taxon>
    </lineage>
</organism>
<evidence type="ECO:0000256" key="4">
    <source>
        <dbReference type="ARBA" id="ARBA00022825"/>
    </source>
</evidence>
<dbReference type="Proteomes" id="UP001152797">
    <property type="component" value="Unassembled WGS sequence"/>
</dbReference>
<dbReference type="InterPro" id="IPR023827">
    <property type="entry name" value="Peptidase_S8_Asp-AS"/>
</dbReference>
<evidence type="ECO:0000256" key="1">
    <source>
        <dbReference type="ARBA" id="ARBA00011073"/>
    </source>
</evidence>
<feature type="active site" description="Charge relay system" evidence="8">
    <location>
        <position position="265"/>
    </location>
</feature>
<dbReference type="SUPFAM" id="SSF52743">
    <property type="entry name" value="Subtilisin-like"/>
    <property type="match status" value="1"/>
</dbReference>
<dbReference type="PRINTS" id="PR00723">
    <property type="entry name" value="SUBTILISIN"/>
</dbReference>
<dbReference type="Gene3D" id="3.40.50.200">
    <property type="entry name" value="Peptidase S8/S53 domain"/>
    <property type="match status" value="1"/>
</dbReference>
<dbReference type="EMBL" id="CAMXCT010006579">
    <property type="protein sequence ID" value="CAI4016355.1"/>
    <property type="molecule type" value="Genomic_DNA"/>
</dbReference>
<dbReference type="PANTHER" id="PTHR43399:SF4">
    <property type="entry name" value="CELL WALL-ASSOCIATED PROTEASE"/>
    <property type="match status" value="1"/>
</dbReference>
<dbReference type="PROSITE" id="PS51892">
    <property type="entry name" value="SUBTILASE"/>
    <property type="match status" value="1"/>
</dbReference>
<comment type="similarity">
    <text evidence="1 8 9">Belongs to the peptidase S8 family.</text>
</comment>
<protein>
    <recommendedName>
        <fullName evidence="7">subtilisin</fullName>
        <ecNumber evidence="7">3.4.21.62</ecNumber>
    </recommendedName>
</protein>
<dbReference type="InterPro" id="IPR051048">
    <property type="entry name" value="Peptidase_S8/S53_subtilisin"/>
</dbReference>
<feature type="active site" description="Charge relay system" evidence="8">
    <location>
        <position position="320"/>
    </location>
</feature>
<keyword evidence="2 8" id="KW-0645">Protease</keyword>
<feature type="domain" description="Peptidase S8/S53" evidence="11">
    <location>
        <begin position="257"/>
        <end position="516"/>
    </location>
</feature>
<evidence type="ECO:0000256" key="3">
    <source>
        <dbReference type="ARBA" id="ARBA00022801"/>
    </source>
</evidence>
<dbReference type="PROSITE" id="PS00137">
    <property type="entry name" value="SUBTILASE_HIS"/>
    <property type="match status" value="1"/>
</dbReference>
<reference evidence="13 14" key="2">
    <citation type="submission" date="2024-05" db="EMBL/GenBank/DDBJ databases">
        <authorList>
            <person name="Chen Y."/>
            <person name="Shah S."/>
            <person name="Dougan E. K."/>
            <person name="Thang M."/>
            <person name="Chan C."/>
        </authorList>
    </citation>
    <scope>NUCLEOTIDE SEQUENCE [LARGE SCALE GENOMIC DNA]</scope>
</reference>
<feature type="active site" description="Charge relay system" evidence="8">
    <location>
        <position position="484"/>
    </location>
</feature>
<comment type="catalytic activity">
    <reaction evidence="6">
        <text>Hydrolysis of proteins with broad specificity for peptide bonds, and a preference for a large uncharged residue in P1. Hydrolyzes peptide amides.</text>
        <dbReference type="EC" id="3.4.21.62"/>
    </reaction>
</comment>
<keyword evidence="5" id="KW-0865">Zymogen</keyword>
<dbReference type="EC" id="3.4.21.62" evidence="7"/>
<feature type="region of interest" description="Disordered" evidence="10">
    <location>
        <begin position="120"/>
        <end position="142"/>
    </location>
</feature>
<dbReference type="PANTHER" id="PTHR43399">
    <property type="entry name" value="SUBTILISIN-RELATED"/>
    <property type="match status" value="1"/>
</dbReference>
<evidence type="ECO:0000256" key="6">
    <source>
        <dbReference type="ARBA" id="ARBA00023529"/>
    </source>
</evidence>
<dbReference type="InterPro" id="IPR000209">
    <property type="entry name" value="Peptidase_S8/S53_dom"/>
</dbReference>
<keyword evidence="3 8" id="KW-0378">Hydrolase</keyword>
<dbReference type="CDD" id="cd07473">
    <property type="entry name" value="Peptidases_S8_Subtilisin_like"/>
    <property type="match status" value="1"/>
</dbReference>
<dbReference type="PROSITE" id="PS00138">
    <property type="entry name" value="SUBTILASE_SER"/>
    <property type="match status" value="1"/>
</dbReference>
<evidence type="ECO:0000256" key="8">
    <source>
        <dbReference type="PROSITE-ProRule" id="PRU01240"/>
    </source>
</evidence>
<dbReference type="GO" id="GO:0006508">
    <property type="term" value="P:proteolysis"/>
    <property type="evidence" value="ECO:0007669"/>
    <property type="project" value="UniProtKB-KW"/>
</dbReference>
<dbReference type="EMBL" id="CAMXCT020006579">
    <property type="protein sequence ID" value="CAL1169730.1"/>
    <property type="molecule type" value="Genomic_DNA"/>
</dbReference>
<dbReference type="InterPro" id="IPR023828">
    <property type="entry name" value="Peptidase_S8_Ser-AS"/>
</dbReference>
<dbReference type="EMBL" id="CAMXCT030006579">
    <property type="protein sequence ID" value="CAL4803667.1"/>
    <property type="molecule type" value="Genomic_DNA"/>
</dbReference>
<dbReference type="InterPro" id="IPR015500">
    <property type="entry name" value="Peptidase_S8_subtilisin-rel"/>
</dbReference>
<dbReference type="OrthoDB" id="531541at2759"/>
<reference evidence="12" key="1">
    <citation type="submission" date="2022-10" db="EMBL/GenBank/DDBJ databases">
        <authorList>
            <person name="Chen Y."/>
            <person name="Dougan E. K."/>
            <person name="Chan C."/>
            <person name="Rhodes N."/>
            <person name="Thang M."/>
        </authorList>
    </citation>
    <scope>NUCLEOTIDE SEQUENCE</scope>
</reference>
<evidence type="ECO:0000259" key="11">
    <source>
        <dbReference type="Pfam" id="PF00082"/>
    </source>
</evidence>
<dbReference type="GO" id="GO:0004252">
    <property type="term" value="F:serine-type endopeptidase activity"/>
    <property type="evidence" value="ECO:0007669"/>
    <property type="project" value="UniProtKB-UniRule"/>
</dbReference>
<feature type="compositionally biased region" description="Polar residues" evidence="10">
    <location>
        <begin position="11"/>
        <end position="21"/>
    </location>
</feature>